<reference evidence="4" key="1">
    <citation type="journal article" date="2019" name="Int. J. Syst. Evol. Microbiol.">
        <title>The Global Catalogue of Microorganisms (GCM) 10K type strain sequencing project: providing services to taxonomists for standard genome sequencing and annotation.</title>
        <authorList>
            <consortium name="The Broad Institute Genomics Platform"/>
            <consortium name="The Broad Institute Genome Sequencing Center for Infectious Disease"/>
            <person name="Wu L."/>
            <person name="Ma J."/>
        </authorList>
    </citation>
    <scope>NUCLEOTIDE SEQUENCE [LARGE SCALE GENOMIC DNA]</scope>
    <source>
        <strain evidence="4">CCUG 30340</strain>
    </source>
</reference>
<feature type="signal peptide" evidence="2">
    <location>
        <begin position="1"/>
        <end position="25"/>
    </location>
</feature>
<keyword evidence="4" id="KW-1185">Reference proteome</keyword>
<evidence type="ECO:0000256" key="2">
    <source>
        <dbReference type="SAM" id="SignalP"/>
    </source>
</evidence>
<sequence length="137" mass="14194">MKKITAAAALALALTACSPSPQPSAAPATPAAKPVPAAAPAFVDRDWRVESSTAVAPGTRYRFGADGSLRIESPGSPPALGRWTYDGGKLVMIEDGIAYPTDILALDAKRFAIRSHNPGEPVDIAMVDAGAPERDAR</sequence>
<comment type="caution">
    <text evidence="3">The sequence shown here is derived from an EMBL/GenBank/DDBJ whole genome shotgun (WGS) entry which is preliminary data.</text>
</comment>
<organism evidence="3 4">
    <name type="scientific">Dokdonella ginsengisoli</name>
    <dbReference type="NCBI Taxonomy" id="363846"/>
    <lineage>
        <taxon>Bacteria</taxon>
        <taxon>Pseudomonadati</taxon>
        <taxon>Pseudomonadota</taxon>
        <taxon>Gammaproteobacteria</taxon>
        <taxon>Lysobacterales</taxon>
        <taxon>Rhodanobacteraceae</taxon>
        <taxon>Dokdonella</taxon>
    </lineage>
</organism>
<feature type="region of interest" description="Disordered" evidence="1">
    <location>
        <begin position="18"/>
        <end position="37"/>
    </location>
</feature>
<feature type="chain" id="PRO_5045181010" evidence="2">
    <location>
        <begin position="26"/>
        <end position="137"/>
    </location>
</feature>
<dbReference type="Proteomes" id="UP001595886">
    <property type="component" value="Unassembled WGS sequence"/>
</dbReference>
<gene>
    <name evidence="3" type="ORF">ACFO6Q_11345</name>
</gene>
<dbReference type="EMBL" id="JBHSHD010000008">
    <property type="protein sequence ID" value="MFC4820924.1"/>
    <property type="molecule type" value="Genomic_DNA"/>
</dbReference>
<name>A0ABV9QZI1_9GAMM</name>
<evidence type="ECO:0000313" key="4">
    <source>
        <dbReference type="Proteomes" id="UP001595886"/>
    </source>
</evidence>
<accession>A0ABV9QZI1</accession>
<dbReference type="PROSITE" id="PS51257">
    <property type="entry name" value="PROKAR_LIPOPROTEIN"/>
    <property type="match status" value="1"/>
</dbReference>
<evidence type="ECO:0000256" key="1">
    <source>
        <dbReference type="SAM" id="MobiDB-lite"/>
    </source>
</evidence>
<proteinExistence type="predicted"/>
<evidence type="ECO:0000313" key="3">
    <source>
        <dbReference type="EMBL" id="MFC4820924.1"/>
    </source>
</evidence>
<protein>
    <submittedName>
        <fullName evidence="3">Uncharacterized protein</fullName>
    </submittedName>
</protein>
<dbReference type="RefSeq" id="WP_380021067.1">
    <property type="nucleotide sequence ID" value="NZ_JBHSHD010000008.1"/>
</dbReference>
<keyword evidence="2" id="KW-0732">Signal</keyword>